<accession>A0A8I6YDB1</accession>
<reference evidence="3" key="1">
    <citation type="journal article" date="2012" name="Nature">
        <title>A physical, genetic and functional sequence assembly of the barley genome.</title>
        <authorList>
            <consortium name="The International Barley Genome Sequencing Consortium"/>
            <person name="Mayer K.F."/>
            <person name="Waugh R."/>
            <person name="Brown J.W."/>
            <person name="Schulman A."/>
            <person name="Langridge P."/>
            <person name="Platzer M."/>
            <person name="Fincher G.B."/>
            <person name="Muehlbauer G.J."/>
            <person name="Sato K."/>
            <person name="Close T.J."/>
            <person name="Wise R.P."/>
            <person name="Stein N."/>
        </authorList>
    </citation>
    <scope>NUCLEOTIDE SEQUENCE [LARGE SCALE GENOMIC DNA]</scope>
    <source>
        <strain evidence="3">cv. Morex</strain>
    </source>
</reference>
<dbReference type="PANTHER" id="PTHR46951">
    <property type="entry name" value="BED-TYPE DOMAIN-CONTAINING PROTEIN"/>
    <property type="match status" value="1"/>
</dbReference>
<reference evidence="2" key="2">
    <citation type="submission" date="2020-10" db="EMBL/GenBank/DDBJ databases">
        <authorList>
            <person name="Scholz U."/>
            <person name="Mascher M."/>
            <person name="Fiebig A."/>
        </authorList>
    </citation>
    <scope>NUCLEOTIDE SEQUENCE [LARGE SCALE GENOMIC DNA]</scope>
    <source>
        <strain evidence="2">cv. Morex</strain>
    </source>
</reference>
<evidence type="ECO:0000256" key="1">
    <source>
        <dbReference type="SAM" id="MobiDB-lite"/>
    </source>
</evidence>
<proteinExistence type="predicted"/>
<feature type="compositionally biased region" description="Polar residues" evidence="1">
    <location>
        <begin position="99"/>
        <end position="116"/>
    </location>
</feature>
<dbReference type="Proteomes" id="UP000011116">
    <property type="component" value="Chromosome 5H"/>
</dbReference>
<organism evidence="2 3">
    <name type="scientific">Hordeum vulgare subsp. vulgare</name>
    <name type="common">Domesticated barley</name>
    <dbReference type="NCBI Taxonomy" id="112509"/>
    <lineage>
        <taxon>Eukaryota</taxon>
        <taxon>Viridiplantae</taxon>
        <taxon>Streptophyta</taxon>
        <taxon>Embryophyta</taxon>
        <taxon>Tracheophyta</taxon>
        <taxon>Spermatophyta</taxon>
        <taxon>Magnoliopsida</taxon>
        <taxon>Liliopsida</taxon>
        <taxon>Poales</taxon>
        <taxon>Poaceae</taxon>
        <taxon>BOP clade</taxon>
        <taxon>Pooideae</taxon>
        <taxon>Triticodae</taxon>
        <taxon>Triticeae</taxon>
        <taxon>Hordeinae</taxon>
        <taxon>Hordeum</taxon>
    </lineage>
</organism>
<dbReference type="EnsemblPlants" id="HORVU.MOREX.r3.5HG0520030.1">
    <property type="protein sequence ID" value="HORVU.MOREX.r3.5HG0520030.1.CDS1"/>
    <property type="gene ID" value="HORVU.MOREX.r3.5HG0520030"/>
</dbReference>
<dbReference type="AlphaFoldDB" id="A0A8I6YDB1"/>
<dbReference type="Gramene" id="HORVU.MOREX.r3.5HG0520030.1">
    <property type="protein sequence ID" value="HORVU.MOREX.r3.5HG0520030.1.CDS1"/>
    <property type="gene ID" value="HORVU.MOREX.r3.5HG0520030"/>
</dbReference>
<name>A0A8I6YDB1_HORVV</name>
<dbReference type="PANTHER" id="PTHR46951:SF2">
    <property type="entry name" value="BED-TYPE DOMAIN-CONTAINING PROTEIN"/>
    <property type="match status" value="1"/>
</dbReference>
<evidence type="ECO:0008006" key="4">
    <source>
        <dbReference type="Google" id="ProtNLM"/>
    </source>
</evidence>
<evidence type="ECO:0000313" key="2">
    <source>
        <dbReference type="EnsemblPlants" id="HORVU.MOREX.r3.5HG0520030.1.CDS1"/>
    </source>
</evidence>
<sequence length="116" mass="13002">MPDPNRTYALQCNFCNKILTSGVTRMKFHLAGIKKYNAAPCQKVPQDVKEEMKVLLLKSNDAKDKKITEVEKLRSSVNIDHSEGEHESDEDSDNDVMILSTSGTSRSQALWTSSAR</sequence>
<protein>
    <recommendedName>
        <fullName evidence="4">BED-type domain-containing protein</fullName>
    </recommendedName>
</protein>
<feature type="region of interest" description="Disordered" evidence="1">
    <location>
        <begin position="77"/>
        <end position="116"/>
    </location>
</feature>
<reference evidence="2" key="3">
    <citation type="submission" date="2022-01" db="UniProtKB">
        <authorList>
            <consortium name="EnsemblPlants"/>
        </authorList>
    </citation>
    <scope>IDENTIFICATION</scope>
    <source>
        <strain evidence="2">subsp. vulgare</strain>
    </source>
</reference>
<dbReference type="Gramene" id="HORVU.MOREX.r2.5HG0432310.1">
    <property type="protein sequence ID" value="HORVU.MOREX.r2.5HG0432310.1.CDS.1"/>
    <property type="gene ID" value="HORVU.MOREX.r2.5HG0432310"/>
</dbReference>
<evidence type="ECO:0000313" key="3">
    <source>
        <dbReference type="Proteomes" id="UP000011116"/>
    </source>
</evidence>
<keyword evidence="3" id="KW-1185">Reference proteome</keyword>